<dbReference type="InterPro" id="IPR036249">
    <property type="entry name" value="Thioredoxin-like_sf"/>
</dbReference>
<dbReference type="GO" id="GO:0005524">
    <property type="term" value="F:ATP binding"/>
    <property type="evidence" value="ECO:0007669"/>
    <property type="project" value="UniProtKB-UniRule"/>
</dbReference>
<sequence length="887" mass="104002">MFYFKISFVITLIIIVFNENRLVQGNGSDLYENDPYIQSLTDSNALKNILNQNRVTIAIFYAHWCGHCINFSGIAKHFANQTRTWQSVMKIVALDCATYHELCSKFDMIGYPEIRFYPSMSTEINGGTSMNLESDNNYNSLYNQVLEFLSINVDSIMATYATSRNDICSSESQSSTKNYVIVEQKPSLSGAELMLNSLVYKNYFQLKRFYGDSRLIDSFNSIHIQIPAILELEQRSTECHFRVLFRSGQNIVVLKDHFMQFIYDHYPLIDNIPVPVDPHSNMITNVTRYKLTYTDLYNTLRYTLLIEIPRTERFNQTQIMVIKQLYKTILKYFPFRNENVRRFFKRMNNWLSNKKERLSAKQYREAMRISDGFLKPMESWRHCNGSKPIYRGYPCGVWVLFHTMTVNEYVLGQKANQWNHEVLHTMRNYVATFFSCRDCAEHFVQATIDMDDHLRYPNSSVLYLWRIHNNVNERLRGDLNEDPFYPKRKYPSPQQCERCYDEQRYNQVEVFKYLLESYGKKYISKNGSLSLFQLSFTILLITAGGGNKKQLSIHKIRELQLETVDIAANYDVLKEIGSGDYGKVILAEHKQSGFQVALKAVPKATTTLKDFLIEFHYSYFLSPHFSILDTYDVAFETREHYYFAQEVAPFGDLYQVVERSNGIGLEEKSVKLVIEQIVSALQFMHDMELVHRDVRADNILIYNPNLSKVKLTDFGLTRRVGTLVKKRVKSLPSCPPEVWEAVLMEGYNIETGSDVWQLAIMIVVVLSTKFPWEKADITDPLFTEFIDWQKRKTTRVPKFLREFTPRVLRMFRRLMEIKPTKRYPVTEVRKYLKDRWLIHKSFRSTSVYDGNSATNVARSYSCSHLLHPPKDNESDEIRSQDDHYMLD</sequence>
<evidence type="ECO:0000256" key="6">
    <source>
        <dbReference type="ARBA" id="ARBA00023002"/>
    </source>
</evidence>
<evidence type="ECO:0000256" key="7">
    <source>
        <dbReference type="ARBA" id="ARBA00023157"/>
    </source>
</evidence>
<keyword evidence="10" id="KW-0547">Nucleotide-binding</keyword>
<keyword evidence="6 11" id="KW-0560">Oxidoreductase</keyword>
<dbReference type="Pfam" id="PF00085">
    <property type="entry name" value="Thioredoxin"/>
    <property type="match status" value="1"/>
</dbReference>
<protein>
    <recommendedName>
        <fullName evidence="11">Sulfhydryl oxidase</fullName>
        <ecNumber evidence="11">1.8.3.2</ecNumber>
    </recommendedName>
</protein>
<keyword evidence="8" id="KW-0325">Glycoprotein</keyword>
<evidence type="ECO:0000313" key="17">
    <source>
        <dbReference type="Proteomes" id="UP001142055"/>
    </source>
</evidence>
<feature type="signal peptide" evidence="13">
    <location>
        <begin position="1"/>
        <end position="25"/>
    </location>
</feature>
<dbReference type="GO" id="GO:0016971">
    <property type="term" value="F:flavin-dependent sulfhydryl oxidase activity"/>
    <property type="evidence" value="ECO:0007669"/>
    <property type="project" value="InterPro"/>
</dbReference>
<dbReference type="GO" id="GO:0005615">
    <property type="term" value="C:extracellular space"/>
    <property type="evidence" value="ECO:0007669"/>
    <property type="project" value="TreeGrafter"/>
</dbReference>
<comment type="catalytic activity">
    <reaction evidence="9 11">
        <text>2 R'C(R)SH + O2 = R'C(R)S-S(R)CR' + H2O2</text>
        <dbReference type="Rhea" id="RHEA:17357"/>
        <dbReference type="ChEBI" id="CHEBI:15379"/>
        <dbReference type="ChEBI" id="CHEBI:16240"/>
        <dbReference type="ChEBI" id="CHEBI:16520"/>
        <dbReference type="ChEBI" id="CHEBI:17412"/>
        <dbReference type="EC" id="1.8.3.2"/>
    </reaction>
</comment>
<dbReference type="Gene3D" id="1.10.510.10">
    <property type="entry name" value="Transferase(Phosphotransferase) domain 1"/>
    <property type="match status" value="1"/>
</dbReference>
<dbReference type="AlphaFoldDB" id="A0A9Q0M4H2"/>
<accession>A0A9Q0M4H2</accession>
<dbReference type="GO" id="GO:0003756">
    <property type="term" value="F:protein disulfide isomerase activity"/>
    <property type="evidence" value="ECO:0007669"/>
    <property type="project" value="TreeGrafter"/>
</dbReference>
<dbReference type="PROSITE" id="PS00109">
    <property type="entry name" value="PROTEIN_KINASE_TYR"/>
    <property type="match status" value="1"/>
</dbReference>
<evidence type="ECO:0000256" key="8">
    <source>
        <dbReference type="ARBA" id="ARBA00023180"/>
    </source>
</evidence>
<dbReference type="PROSITE" id="PS51324">
    <property type="entry name" value="ERV_ALR"/>
    <property type="match status" value="1"/>
</dbReference>
<dbReference type="GO" id="GO:0006457">
    <property type="term" value="P:protein folding"/>
    <property type="evidence" value="ECO:0007669"/>
    <property type="project" value="TreeGrafter"/>
</dbReference>
<feature type="region of interest" description="Disordered" evidence="12">
    <location>
        <begin position="867"/>
        <end position="887"/>
    </location>
</feature>
<dbReference type="InterPro" id="IPR017441">
    <property type="entry name" value="Protein_kinase_ATP_BS"/>
</dbReference>
<evidence type="ECO:0000256" key="3">
    <source>
        <dbReference type="ARBA" id="ARBA00022630"/>
    </source>
</evidence>
<evidence type="ECO:0000256" key="11">
    <source>
        <dbReference type="RuleBase" id="RU371123"/>
    </source>
</evidence>
<dbReference type="Pfam" id="PF00069">
    <property type="entry name" value="Pkinase"/>
    <property type="match status" value="1"/>
</dbReference>
<feature type="domain" description="ERV/ALR sulfhydryl oxidase" evidence="15">
    <location>
        <begin position="386"/>
        <end position="490"/>
    </location>
</feature>
<name>A0A9Q0M4H2_BLOTA</name>
<dbReference type="GO" id="GO:0000139">
    <property type="term" value="C:Golgi membrane"/>
    <property type="evidence" value="ECO:0007669"/>
    <property type="project" value="TreeGrafter"/>
</dbReference>
<keyword evidence="10" id="KW-0067">ATP-binding</keyword>
<comment type="caution">
    <text evidence="16">The sequence shown here is derived from an EMBL/GenBank/DDBJ whole genome shotgun (WGS) entry which is preliminary data.</text>
</comment>
<dbReference type="Gene3D" id="1.20.120.310">
    <property type="entry name" value="ERV/ALR sulfhydryl oxidase domain"/>
    <property type="match status" value="1"/>
</dbReference>
<comment type="similarity">
    <text evidence="2">Belongs to the quiescin-sulfhydryl oxidase (QSOX) family.</text>
</comment>
<dbReference type="SUPFAM" id="SSF56112">
    <property type="entry name" value="Protein kinase-like (PK-like)"/>
    <property type="match status" value="1"/>
</dbReference>
<feature type="binding site" evidence="10">
    <location>
        <position position="599"/>
    </location>
    <ligand>
        <name>ATP</name>
        <dbReference type="ChEBI" id="CHEBI:30616"/>
    </ligand>
</feature>
<evidence type="ECO:0000256" key="1">
    <source>
        <dbReference type="ARBA" id="ARBA00001974"/>
    </source>
</evidence>
<dbReference type="InterPro" id="IPR013766">
    <property type="entry name" value="Thioredoxin_domain"/>
</dbReference>
<dbReference type="InterPro" id="IPR020635">
    <property type="entry name" value="Tyr_kinase_cat_dom"/>
</dbReference>
<dbReference type="Pfam" id="PF18371">
    <property type="entry name" value="FAD_SOX"/>
    <property type="match status" value="1"/>
</dbReference>
<dbReference type="InterPro" id="IPR039798">
    <property type="entry name" value="Sulfhydryl_oxidase"/>
</dbReference>
<evidence type="ECO:0000256" key="4">
    <source>
        <dbReference type="ARBA" id="ARBA00022729"/>
    </source>
</evidence>
<dbReference type="InterPro" id="IPR011009">
    <property type="entry name" value="Kinase-like_dom_sf"/>
</dbReference>
<evidence type="ECO:0000259" key="15">
    <source>
        <dbReference type="PROSITE" id="PS51324"/>
    </source>
</evidence>
<dbReference type="EMBL" id="JAPWDV010000002">
    <property type="protein sequence ID" value="KAJ6218970.1"/>
    <property type="molecule type" value="Genomic_DNA"/>
</dbReference>
<keyword evidence="17" id="KW-1185">Reference proteome</keyword>
<dbReference type="Gene3D" id="3.40.30.10">
    <property type="entry name" value="Glutaredoxin"/>
    <property type="match status" value="1"/>
</dbReference>
<evidence type="ECO:0000256" key="10">
    <source>
        <dbReference type="PROSITE-ProRule" id="PRU10141"/>
    </source>
</evidence>
<evidence type="ECO:0000313" key="16">
    <source>
        <dbReference type="EMBL" id="KAJ6218970.1"/>
    </source>
</evidence>
<feature type="compositionally biased region" description="Basic and acidic residues" evidence="12">
    <location>
        <begin position="868"/>
        <end position="887"/>
    </location>
</feature>
<gene>
    <name evidence="16" type="ORF">RDWZM_004782</name>
</gene>
<dbReference type="InterPro" id="IPR000719">
    <property type="entry name" value="Prot_kinase_dom"/>
</dbReference>
<dbReference type="InterPro" id="IPR040986">
    <property type="entry name" value="QSOX_FAD-bd_dom"/>
</dbReference>
<dbReference type="PANTHER" id="PTHR22897:SF8">
    <property type="entry name" value="SULFHYDRYL OXIDASE"/>
    <property type="match status" value="1"/>
</dbReference>
<dbReference type="InterPro" id="IPR042568">
    <property type="entry name" value="QSOX_FAD-bd_sf"/>
</dbReference>
<feature type="domain" description="Protein kinase" evidence="14">
    <location>
        <begin position="570"/>
        <end position="837"/>
    </location>
</feature>
<dbReference type="InterPro" id="IPR008266">
    <property type="entry name" value="Tyr_kinase_AS"/>
</dbReference>
<keyword evidence="4 13" id="KW-0732">Signal</keyword>
<dbReference type="Pfam" id="PF04777">
    <property type="entry name" value="Evr1_Alr"/>
    <property type="match status" value="1"/>
</dbReference>
<dbReference type="SMART" id="SM00219">
    <property type="entry name" value="TyrKc"/>
    <property type="match status" value="1"/>
</dbReference>
<dbReference type="PANTHER" id="PTHR22897">
    <property type="entry name" value="QUIESCIN Q6-RELATED SULFHYDRYL OXIDASE"/>
    <property type="match status" value="1"/>
</dbReference>
<dbReference type="PROSITE" id="PS50011">
    <property type="entry name" value="PROTEIN_KINASE_DOM"/>
    <property type="match status" value="1"/>
</dbReference>
<proteinExistence type="inferred from homology"/>
<evidence type="ECO:0000256" key="13">
    <source>
        <dbReference type="SAM" id="SignalP"/>
    </source>
</evidence>
<evidence type="ECO:0000259" key="14">
    <source>
        <dbReference type="PROSITE" id="PS50011"/>
    </source>
</evidence>
<reference evidence="16" key="1">
    <citation type="submission" date="2022-12" db="EMBL/GenBank/DDBJ databases">
        <title>Genome assemblies of Blomia tropicalis.</title>
        <authorList>
            <person name="Cui Y."/>
        </authorList>
    </citation>
    <scope>NUCLEOTIDE SEQUENCE</scope>
    <source>
        <tissue evidence="16">Adult mites</tissue>
    </source>
</reference>
<evidence type="ECO:0000256" key="12">
    <source>
        <dbReference type="SAM" id="MobiDB-lite"/>
    </source>
</evidence>
<dbReference type="EC" id="1.8.3.2" evidence="11"/>
<keyword evidence="3 11" id="KW-0285">Flavoprotein</keyword>
<keyword evidence="7" id="KW-1015">Disulfide bond</keyword>
<dbReference type="GO" id="GO:0004713">
    <property type="term" value="F:protein tyrosine kinase activity"/>
    <property type="evidence" value="ECO:0007669"/>
    <property type="project" value="InterPro"/>
</dbReference>
<organism evidence="16 17">
    <name type="scientific">Blomia tropicalis</name>
    <name type="common">Mite</name>
    <dbReference type="NCBI Taxonomy" id="40697"/>
    <lineage>
        <taxon>Eukaryota</taxon>
        <taxon>Metazoa</taxon>
        <taxon>Ecdysozoa</taxon>
        <taxon>Arthropoda</taxon>
        <taxon>Chelicerata</taxon>
        <taxon>Arachnida</taxon>
        <taxon>Acari</taxon>
        <taxon>Acariformes</taxon>
        <taxon>Sarcoptiformes</taxon>
        <taxon>Astigmata</taxon>
        <taxon>Glycyphagoidea</taxon>
        <taxon>Echimyopodidae</taxon>
        <taxon>Blomia</taxon>
    </lineage>
</organism>
<evidence type="ECO:0000256" key="2">
    <source>
        <dbReference type="ARBA" id="ARBA00006041"/>
    </source>
</evidence>
<dbReference type="Proteomes" id="UP001142055">
    <property type="component" value="Chromosome 2"/>
</dbReference>
<dbReference type="SUPFAM" id="SSF52833">
    <property type="entry name" value="Thioredoxin-like"/>
    <property type="match status" value="1"/>
</dbReference>
<keyword evidence="5 11" id="KW-0274">FAD</keyword>
<comment type="cofactor">
    <cofactor evidence="1 11">
        <name>FAD</name>
        <dbReference type="ChEBI" id="CHEBI:57692"/>
    </cofactor>
</comment>
<feature type="chain" id="PRO_5040138171" description="Sulfhydryl oxidase" evidence="13">
    <location>
        <begin position="26"/>
        <end position="887"/>
    </location>
</feature>
<dbReference type="SUPFAM" id="SSF69000">
    <property type="entry name" value="FAD-dependent thiol oxidase"/>
    <property type="match status" value="1"/>
</dbReference>
<evidence type="ECO:0000256" key="9">
    <source>
        <dbReference type="ARBA" id="ARBA00048864"/>
    </source>
</evidence>
<dbReference type="PROSITE" id="PS00107">
    <property type="entry name" value="PROTEIN_KINASE_ATP"/>
    <property type="match status" value="1"/>
</dbReference>
<dbReference type="InterPro" id="IPR036774">
    <property type="entry name" value="ERV/ALR_sulphydryl_oxid_sf"/>
</dbReference>
<dbReference type="Gene3D" id="1.20.120.1960">
    <property type="entry name" value="QSOX sulfhydryl oxidase domain"/>
    <property type="match status" value="1"/>
</dbReference>
<dbReference type="InterPro" id="IPR017905">
    <property type="entry name" value="ERV/ALR_sulphydryl_oxidase"/>
</dbReference>
<evidence type="ECO:0000256" key="5">
    <source>
        <dbReference type="ARBA" id="ARBA00022827"/>
    </source>
</evidence>